<dbReference type="EMBL" id="CM042882">
    <property type="protein sequence ID" value="KAI4379231.1"/>
    <property type="molecule type" value="Genomic_DNA"/>
</dbReference>
<keyword evidence="2" id="KW-1185">Reference proteome</keyword>
<reference evidence="2" key="1">
    <citation type="journal article" date="2023" name="Front. Plant Sci.">
        <title>Chromosomal-level genome assembly of Melastoma candidum provides insights into trichome evolution.</title>
        <authorList>
            <person name="Zhong Y."/>
            <person name="Wu W."/>
            <person name="Sun C."/>
            <person name="Zou P."/>
            <person name="Liu Y."/>
            <person name="Dai S."/>
            <person name="Zhou R."/>
        </authorList>
    </citation>
    <scope>NUCLEOTIDE SEQUENCE [LARGE SCALE GENOMIC DNA]</scope>
</reference>
<sequence>MATTTPFGGATMINDAAPRFLTIIPNYALPSHLKPNPNLSPLQTLPFSPTPSPSPFPANRFPPCRVSSPDPPPPGDPIPALADLLCRDYGLTEEEALGIVSRAPGYVAMVLDGVRELDEVPPSFFDGSTFEEKVARMARRRNDGGKVAFFESLGMSPTSALNVSRYLSSHSLPHLLRKVRVVKEMLFSSSDPERTPLGKLARRMMSFLSIPVDEDVQQTLSFFEKIEARRGGLDMLDNQDLSFQYLVESFPRILSLSTNSHLKPMVDLLISTGIPPDRVRNVLLLFPPMIFYDIEDIKQKILVCEKALGDNLCVGRMILKYPWIFSTSIQTNLNQILLFFEMEKIPESSVSEAIGSWPYLLGCSTIRLKSMIERFYELNIRKRRLGKIISSSPQLLARKPENFYRVVSVFEDLGFDTESIGQIVARCPEIFASSIETTLKKKLEFLDRIGISKEHLPRVIKKYPEVLVSDVDKTVTPRIRYLMEAGLTRKEIAFMVRKFSPLLGYSIDEVFKPKLEFLVNTMGKPLAEIVEYPRYFSYSLEGKIKPRYQVLKGKTEQYSLKDMLGKNNEEFAIEFMDMGNSLVSTNHFPNDGCQ</sequence>
<name>A0ACB9RJE1_9MYRT</name>
<dbReference type="Proteomes" id="UP001057402">
    <property type="component" value="Chromosome 3"/>
</dbReference>
<accession>A0ACB9RJE1</accession>
<comment type="caution">
    <text evidence="1">The sequence shown here is derived from an EMBL/GenBank/DDBJ whole genome shotgun (WGS) entry which is preliminary data.</text>
</comment>
<organism evidence="1 2">
    <name type="scientific">Melastoma candidum</name>
    <dbReference type="NCBI Taxonomy" id="119954"/>
    <lineage>
        <taxon>Eukaryota</taxon>
        <taxon>Viridiplantae</taxon>
        <taxon>Streptophyta</taxon>
        <taxon>Embryophyta</taxon>
        <taxon>Tracheophyta</taxon>
        <taxon>Spermatophyta</taxon>
        <taxon>Magnoliopsida</taxon>
        <taxon>eudicotyledons</taxon>
        <taxon>Gunneridae</taxon>
        <taxon>Pentapetalae</taxon>
        <taxon>rosids</taxon>
        <taxon>malvids</taxon>
        <taxon>Myrtales</taxon>
        <taxon>Melastomataceae</taxon>
        <taxon>Melastomatoideae</taxon>
        <taxon>Melastomateae</taxon>
        <taxon>Melastoma</taxon>
    </lineage>
</organism>
<proteinExistence type="predicted"/>
<protein>
    <submittedName>
        <fullName evidence="1">Uncharacterized protein</fullName>
    </submittedName>
</protein>
<evidence type="ECO:0000313" key="1">
    <source>
        <dbReference type="EMBL" id="KAI4379231.1"/>
    </source>
</evidence>
<gene>
    <name evidence="1" type="ORF">MLD38_005555</name>
</gene>
<evidence type="ECO:0000313" key="2">
    <source>
        <dbReference type="Proteomes" id="UP001057402"/>
    </source>
</evidence>